<protein>
    <submittedName>
        <fullName evidence="1">Uncharacterized protein</fullName>
    </submittedName>
</protein>
<evidence type="ECO:0000313" key="1">
    <source>
        <dbReference type="EMBL" id="CAB4033606.1"/>
    </source>
</evidence>
<proteinExistence type="predicted"/>
<dbReference type="EMBL" id="CACRXK020019397">
    <property type="protein sequence ID" value="CAB4033606.1"/>
    <property type="molecule type" value="Genomic_DNA"/>
</dbReference>
<reference evidence="1" key="1">
    <citation type="submission" date="2020-04" db="EMBL/GenBank/DDBJ databases">
        <authorList>
            <person name="Alioto T."/>
            <person name="Alioto T."/>
            <person name="Gomez Garrido J."/>
        </authorList>
    </citation>
    <scope>NUCLEOTIDE SEQUENCE</scope>
    <source>
        <strain evidence="1">A484AB</strain>
    </source>
</reference>
<sequence>MHIYTASPLFIFPITLHSSQDMEVKSKIFIVVACWLVMATIATATLQRRPLCKKQKDLIGSFARILKKYNTSSFSVGKRLKRHVQTRSRWSVNCWLASFIKDENNEIVLSLTIGGCCDKCMFPDYSKCVRNRLPYWECASDAYDCVYNCRNEASVLDAVYKANDLGLGARKRQLIPKVVNKANCTCLSGYDSYDQVKGCSIINLCIPDKDCLALNAECVMSAPGVKEGTLKCIVK</sequence>
<feature type="non-terminal residue" evidence="1">
    <location>
        <position position="1"/>
    </location>
</feature>
<keyword evidence="2" id="KW-1185">Reference proteome</keyword>
<dbReference type="Proteomes" id="UP001152795">
    <property type="component" value="Unassembled WGS sequence"/>
</dbReference>
<gene>
    <name evidence="1" type="ORF">PACLA_8A047149</name>
</gene>
<name>A0A7D9LJL6_PARCT</name>
<accession>A0A7D9LJL6</accession>
<dbReference type="AlphaFoldDB" id="A0A7D9LJL6"/>
<evidence type="ECO:0000313" key="2">
    <source>
        <dbReference type="Proteomes" id="UP001152795"/>
    </source>
</evidence>
<comment type="caution">
    <text evidence="1">The sequence shown here is derived from an EMBL/GenBank/DDBJ whole genome shotgun (WGS) entry which is preliminary data.</text>
</comment>
<organism evidence="1 2">
    <name type="scientific">Paramuricea clavata</name>
    <name type="common">Red gorgonian</name>
    <name type="synonym">Violescent sea-whip</name>
    <dbReference type="NCBI Taxonomy" id="317549"/>
    <lineage>
        <taxon>Eukaryota</taxon>
        <taxon>Metazoa</taxon>
        <taxon>Cnidaria</taxon>
        <taxon>Anthozoa</taxon>
        <taxon>Octocorallia</taxon>
        <taxon>Malacalcyonacea</taxon>
        <taxon>Plexauridae</taxon>
        <taxon>Paramuricea</taxon>
    </lineage>
</organism>